<dbReference type="GeneID" id="26796618"/>
<dbReference type="InterPro" id="IPR004843">
    <property type="entry name" value="Calcineurin-like_PHP"/>
</dbReference>
<keyword evidence="2" id="KW-0378">Hydrolase</keyword>
<dbReference type="Pfam" id="PF00149">
    <property type="entry name" value="Metallophos"/>
    <property type="match status" value="1"/>
</dbReference>
<dbReference type="EMBL" id="KR534323">
    <property type="protein sequence ID" value="AKO61024.1"/>
    <property type="molecule type" value="Genomic_DNA"/>
</dbReference>
<dbReference type="GO" id="GO:0004722">
    <property type="term" value="F:protein serine/threonine phosphatase activity"/>
    <property type="evidence" value="ECO:0007669"/>
    <property type="project" value="UniProtKB-EC"/>
</dbReference>
<dbReference type="SUPFAM" id="SSF56300">
    <property type="entry name" value="Metallo-dependent phosphatases"/>
    <property type="match status" value="1"/>
</dbReference>
<protein>
    <submittedName>
        <fullName evidence="2">Serine/threonine protein phosphatase</fullName>
        <ecNumber evidence="2">3.1.3.16</ecNumber>
    </submittedName>
</protein>
<dbReference type="InterPro" id="IPR050126">
    <property type="entry name" value="Ap4A_hydrolase"/>
</dbReference>
<dbReference type="EC" id="3.1.3.16" evidence="2"/>
<evidence type="ECO:0000313" key="2">
    <source>
        <dbReference type="EMBL" id="AKO61024.1"/>
    </source>
</evidence>
<keyword evidence="3" id="KW-1185">Reference proteome</keyword>
<dbReference type="OrthoDB" id="22132at10239"/>
<organism evidence="2 3">
    <name type="scientific">Pseudoalteromonas phage H101</name>
    <dbReference type="NCBI Taxonomy" id="1654919"/>
    <lineage>
        <taxon>Viruses</taxon>
        <taxon>Duplodnaviria</taxon>
        <taxon>Heunggongvirae</taxon>
        <taxon>Uroviricota</taxon>
        <taxon>Caudoviricetes</taxon>
        <taxon>Shandongvirus</taxon>
        <taxon>Shandongvirus H101</taxon>
    </lineage>
</organism>
<accession>A0A0H4IN85</accession>
<sequence length="246" mass="27770">MSIVKKVNSTGGRLFFVSDIHGEIDVLLKALFEVGFSFGEDTLVCAGDLIDRGSQSLKTLDWFLIKENSGSVHTVIGNHDLFAIENNHASNCDLWVMNGGTWAFQELLQEERDCYGIMLSELPVAIEVLHEGYTIGVTHASVPQEFTSWEDYKSALEDGNDDLVHETVWDRSFIEHHDYHKDNHLSGVFATVHGHTPVKNPAMVGNRFHIDTGLVYGKYLSLVEFDKGTFTVFKFNIDGRLYEKKR</sequence>
<dbReference type="RefSeq" id="YP_009225557.1">
    <property type="nucleotide sequence ID" value="NC_029094.1"/>
</dbReference>
<dbReference type="Gene3D" id="3.60.21.10">
    <property type="match status" value="1"/>
</dbReference>
<evidence type="ECO:0000259" key="1">
    <source>
        <dbReference type="Pfam" id="PF00149"/>
    </source>
</evidence>
<reference evidence="2 3" key="1">
    <citation type="submission" date="2015-05" db="EMBL/GenBank/DDBJ databases">
        <authorList>
            <person name="Wang D.B."/>
            <person name="Wang M."/>
        </authorList>
    </citation>
    <scope>NUCLEOTIDE SEQUENCE [LARGE SCALE GENOMIC DNA]</scope>
</reference>
<dbReference type="InterPro" id="IPR029052">
    <property type="entry name" value="Metallo-depent_PP-like"/>
</dbReference>
<dbReference type="Proteomes" id="UP000202763">
    <property type="component" value="Segment"/>
</dbReference>
<proteinExistence type="predicted"/>
<feature type="domain" description="Calcineurin-like phosphoesterase" evidence="1">
    <location>
        <begin position="13"/>
        <end position="156"/>
    </location>
</feature>
<dbReference type="PANTHER" id="PTHR42850:SF4">
    <property type="entry name" value="ZINC-DEPENDENT ENDOPOLYPHOSPHATASE"/>
    <property type="match status" value="1"/>
</dbReference>
<dbReference type="KEGG" id="vg:26796618"/>
<dbReference type="PANTHER" id="PTHR42850">
    <property type="entry name" value="METALLOPHOSPHOESTERASE"/>
    <property type="match status" value="1"/>
</dbReference>
<evidence type="ECO:0000313" key="3">
    <source>
        <dbReference type="Proteomes" id="UP000202763"/>
    </source>
</evidence>
<name>A0A0H4IN85_9CAUD</name>